<dbReference type="EMBL" id="JAAIKC010000008">
    <property type="protein sequence ID" value="NEW08224.1"/>
    <property type="molecule type" value="Genomic_DNA"/>
</dbReference>
<reference evidence="3" key="1">
    <citation type="submission" date="2020-02" db="EMBL/GenBank/DDBJ databases">
        <authorList>
            <person name="Shen X.-R."/>
            <person name="Zhang Y.-X."/>
        </authorList>
    </citation>
    <scope>NUCLEOTIDE SEQUENCE</scope>
    <source>
        <strain evidence="3">SYP-B3998</strain>
    </source>
</reference>
<accession>A0A6G4A2R0</accession>
<dbReference type="Pfam" id="PF24049">
    <property type="entry name" value="YOMG_N"/>
    <property type="match status" value="1"/>
</dbReference>
<dbReference type="InterPro" id="IPR007119">
    <property type="entry name" value="Phage_tail_spike_N"/>
</dbReference>
<evidence type="ECO:0000259" key="1">
    <source>
        <dbReference type="Pfam" id="PF06605"/>
    </source>
</evidence>
<dbReference type="AlphaFoldDB" id="A0A6G4A2R0"/>
<protein>
    <submittedName>
        <fullName evidence="3">Uncharacterized protein</fullName>
    </submittedName>
</protein>
<sequence>MYESYEHVKTQKPKLFIAKPNREIIGVLNEAYNIKRETKLGTVPTLSFDLPYYIDIQKKHTRNPNINNTKNRYLVQFVQGDIVEWYLIKSPSEVMDESFDHKTIEAYGLAYELADKTIRNYSGTSINASQALQTALSDTIWNIGNVDASFNTMYRSFSSVSSSVLDFIFQIASTFHALVDFDSVKRQINFLIFENYGADRGTTVSYGNLLKSATKVENTDEFYTRLKVFGKSDTGILKTNITGQNYIEDYSYFISPFKRDANKSVLSHSDYMSDSLCHALLDYQALLLRSGDSYQTLQTQLASYQTTRTSLQTKLKSYTDELAIIEDSIIVANNTGQSTAALVTQKNAKNEQIKSQNALIASAQSQIDTVTNNISTLRNNFAISKNFTPEQIKEWNPFILVGTFENNNVEDAAQLLALGKEAFEKLKQPKIVVEINMVNLFECIQEYKRWGEFNLGDTIIIKNSTIGLNVKAKIIEMNFDYESGDIKLTISNVKELLTDKARFLKDLYKATTTAASVDMSQYKWDSAYADVNDVNSILKNKWDAAQREIVAANSNSVSIGRKGVIVSKTENPDRLLILQDARIGISTNGLNTIDTAIDETGVYAKKLIGQIVAGVNLSITNSGGSFLVNQNGVTIAGTSLTITGGLPDGQITSSGSWNTAATQASNSVQLGTGYDNVVIRSTGVDKGLSVVDSTVVSKTLMNSGGFKIQKNTGTQASPVWSNQFYADANGNLNITGNITANSGTFNGIVNASSGTFNGVVNAQDFKINNTSILNGNKINGAYVDSITTGQLVVTSKLGDNAINSAGTWNNSAAVAANSVQQNNSYNGVIINTSVGVQVTSGNVVTTVNASNGFSITNGGSNVFSVDKNGNLLATNGTFQGTIKTAASGARVVLSSNYGDINCFNSANMNIFQVYDETNGNSSVSNPSGNPIYAKGRWNFSGAVTFTGSVSGVVATFG</sequence>
<dbReference type="InterPro" id="IPR057796">
    <property type="entry name" value="YOMG-like_N"/>
</dbReference>
<dbReference type="NCBIfam" id="TIGR01665">
    <property type="entry name" value="put_anti_recept"/>
    <property type="match status" value="1"/>
</dbReference>
<feature type="domain" description="Tail spike" evidence="1">
    <location>
        <begin position="111"/>
        <end position="500"/>
    </location>
</feature>
<dbReference type="RefSeq" id="WP_163950629.1">
    <property type="nucleotide sequence ID" value="NZ_JAAIKC010000008.1"/>
</dbReference>
<evidence type="ECO:0000259" key="2">
    <source>
        <dbReference type="Pfam" id="PF24049"/>
    </source>
</evidence>
<gene>
    <name evidence="3" type="ORF">GK047_19675</name>
</gene>
<name>A0A6G4A2R0_9BACL</name>
<dbReference type="Pfam" id="PF06605">
    <property type="entry name" value="Prophage_tail"/>
    <property type="match status" value="1"/>
</dbReference>
<evidence type="ECO:0000313" key="3">
    <source>
        <dbReference type="EMBL" id="NEW08224.1"/>
    </source>
</evidence>
<dbReference type="InterPro" id="IPR010572">
    <property type="entry name" value="Tail_dom"/>
</dbReference>
<feature type="domain" description="YOMG-like N-terminal" evidence="2">
    <location>
        <begin position="17"/>
        <end position="105"/>
    </location>
</feature>
<comment type="caution">
    <text evidence="3">The sequence shown here is derived from an EMBL/GenBank/DDBJ whole genome shotgun (WGS) entry which is preliminary data.</text>
</comment>
<proteinExistence type="predicted"/>
<organism evidence="3">
    <name type="scientific">Paenibacillus sp. SYP-B3998</name>
    <dbReference type="NCBI Taxonomy" id="2678564"/>
    <lineage>
        <taxon>Bacteria</taxon>
        <taxon>Bacillati</taxon>
        <taxon>Bacillota</taxon>
        <taxon>Bacilli</taxon>
        <taxon>Bacillales</taxon>
        <taxon>Paenibacillaceae</taxon>
        <taxon>Paenibacillus</taxon>
    </lineage>
</organism>